<dbReference type="InterPro" id="IPR032710">
    <property type="entry name" value="NTF2-like_dom_sf"/>
</dbReference>
<dbReference type="Gene3D" id="3.10.450.50">
    <property type="match status" value="1"/>
</dbReference>
<name>A0A0K1EN69_CHOCO</name>
<keyword evidence="2" id="KW-0378">Hydrolase</keyword>
<gene>
    <name evidence="2" type="ORF">CMC5_066010</name>
</gene>
<protein>
    <submittedName>
        <fullName evidence="2">Epoxide hydrolase</fullName>
        <ecNumber evidence="2">3.3.2.9</ecNumber>
    </submittedName>
</protein>
<evidence type="ECO:0000313" key="2">
    <source>
        <dbReference type="EMBL" id="AKT42375.1"/>
    </source>
</evidence>
<dbReference type="EC" id="3.3.2.9" evidence="2"/>
<reference evidence="2 3" key="1">
    <citation type="submission" date="2015-07" db="EMBL/GenBank/DDBJ databases">
        <title>Genome analysis of myxobacterium Chondromyces crocatus Cm c5 reveals a high potential for natural compound synthesis and the genetic basis for the loss of fruiting body formation.</title>
        <authorList>
            <person name="Zaburannyi N."/>
            <person name="Bunk B."/>
            <person name="Maier J."/>
            <person name="Overmann J."/>
            <person name="Mueller R."/>
        </authorList>
    </citation>
    <scope>NUCLEOTIDE SEQUENCE [LARGE SCALE GENOMIC DNA]</scope>
    <source>
        <strain evidence="2 3">Cm c5</strain>
    </source>
</reference>
<dbReference type="EMBL" id="CP012159">
    <property type="protein sequence ID" value="AKT42375.1"/>
    <property type="molecule type" value="Genomic_DNA"/>
</dbReference>
<dbReference type="GO" id="GO:0033961">
    <property type="term" value="F:cis-stilbene-oxide hydrolase activity"/>
    <property type="evidence" value="ECO:0007669"/>
    <property type="project" value="UniProtKB-EC"/>
</dbReference>
<proteinExistence type="predicted"/>
<dbReference type="Proteomes" id="UP000067626">
    <property type="component" value="Chromosome"/>
</dbReference>
<keyword evidence="3" id="KW-1185">Reference proteome</keyword>
<dbReference type="Pfam" id="PF12680">
    <property type="entry name" value="SnoaL_2"/>
    <property type="match status" value="1"/>
</dbReference>
<dbReference type="SUPFAM" id="SSF54427">
    <property type="entry name" value="NTF2-like"/>
    <property type="match status" value="1"/>
</dbReference>
<accession>A0A0K1EN69</accession>
<organism evidence="2 3">
    <name type="scientific">Chondromyces crocatus</name>
    <dbReference type="NCBI Taxonomy" id="52"/>
    <lineage>
        <taxon>Bacteria</taxon>
        <taxon>Pseudomonadati</taxon>
        <taxon>Myxococcota</taxon>
        <taxon>Polyangia</taxon>
        <taxon>Polyangiales</taxon>
        <taxon>Polyangiaceae</taxon>
        <taxon>Chondromyces</taxon>
    </lineage>
</organism>
<dbReference type="AlphaFoldDB" id="A0A0K1EN69"/>
<evidence type="ECO:0000313" key="3">
    <source>
        <dbReference type="Proteomes" id="UP000067626"/>
    </source>
</evidence>
<dbReference type="OrthoDB" id="582607at2"/>
<sequence>MSVVFEFIEALEHVEETGDVEPMARLFTPEAELSNLTMPHVERGVDGVRRFWAAYRGTFKAIRSEFRCVVEGERASALEWTSRARASDGAEVMCKGVSMLEHAGGKIRRFQTYIEPQVTRAPSSAA</sequence>
<dbReference type="RefSeq" id="WP_050434018.1">
    <property type="nucleotide sequence ID" value="NZ_CP012159.1"/>
</dbReference>
<dbReference type="InterPro" id="IPR037401">
    <property type="entry name" value="SnoaL-like"/>
</dbReference>
<evidence type="ECO:0000259" key="1">
    <source>
        <dbReference type="Pfam" id="PF12680"/>
    </source>
</evidence>
<feature type="domain" description="SnoaL-like" evidence="1">
    <location>
        <begin position="9"/>
        <end position="109"/>
    </location>
</feature>
<dbReference type="KEGG" id="ccro:CMC5_066010"/>